<evidence type="ECO:0000256" key="2">
    <source>
        <dbReference type="ARBA" id="ARBA00001946"/>
    </source>
</evidence>
<protein>
    <recommendedName>
        <fullName evidence="4">RNA pyrophosphohydrolase</fullName>
        <ecNumber evidence="4">3.6.1.-</ecNumber>
    </recommendedName>
    <alternativeName>
        <fullName evidence="4">(Di)nucleoside polyphosphate hydrolase</fullName>
    </alternativeName>
</protein>
<comment type="cofactor">
    <cofactor evidence="2">
        <name>Mg(2+)</name>
        <dbReference type="ChEBI" id="CHEBI:18420"/>
    </cofactor>
</comment>
<name>A0A7Y0E1Y1_9PROT</name>
<dbReference type="PRINTS" id="PR00502">
    <property type="entry name" value="NUDIXFAMILY"/>
</dbReference>
<feature type="short sequence motif" description="Nudix box" evidence="4">
    <location>
        <begin position="50"/>
        <end position="71"/>
    </location>
</feature>
<dbReference type="InterPro" id="IPR020084">
    <property type="entry name" value="NUDIX_hydrolase_CS"/>
</dbReference>
<dbReference type="HAMAP" id="MF_00298">
    <property type="entry name" value="Nudix_RppH"/>
    <property type="match status" value="1"/>
</dbReference>
<dbReference type="PROSITE" id="PS00893">
    <property type="entry name" value="NUDIX_BOX"/>
    <property type="match status" value="1"/>
</dbReference>
<keyword evidence="7" id="KW-1185">Reference proteome</keyword>
<comment type="cofactor">
    <cofactor evidence="1">
        <name>Mn(2+)</name>
        <dbReference type="ChEBI" id="CHEBI:29035"/>
    </cofactor>
</comment>
<gene>
    <name evidence="4" type="primary">rppH</name>
    <name evidence="4" type="synonym">nudH</name>
    <name evidence="6" type="ORF">HH303_14670</name>
</gene>
<evidence type="ECO:0000259" key="5">
    <source>
        <dbReference type="PROSITE" id="PS51462"/>
    </source>
</evidence>
<proteinExistence type="inferred from homology"/>
<dbReference type="PROSITE" id="PS51462">
    <property type="entry name" value="NUDIX"/>
    <property type="match status" value="1"/>
</dbReference>
<dbReference type="EC" id="3.6.1.-" evidence="4"/>
<dbReference type="AlphaFoldDB" id="A0A7Y0E1Y1"/>
<dbReference type="SUPFAM" id="SSF55811">
    <property type="entry name" value="Nudix"/>
    <property type="match status" value="1"/>
</dbReference>
<dbReference type="GO" id="GO:0019693">
    <property type="term" value="P:ribose phosphate metabolic process"/>
    <property type="evidence" value="ECO:0007669"/>
    <property type="project" value="TreeGrafter"/>
</dbReference>
<feature type="domain" description="Nudix hydrolase" evidence="5">
    <location>
        <begin position="16"/>
        <end position="158"/>
    </location>
</feature>
<dbReference type="NCBIfam" id="NF001936">
    <property type="entry name" value="PRK00714.1-3"/>
    <property type="match status" value="1"/>
</dbReference>
<organism evidence="6 7">
    <name type="scientific">Pacificispira spongiicola</name>
    <dbReference type="NCBI Taxonomy" id="2729598"/>
    <lineage>
        <taxon>Bacteria</taxon>
        <taxon>Pseudomonadati</taxon>
        <taxon>Pseudomonadota</taxon>
        <taxon>Alphaproteobacteria</taxon>
        <taxon>Rhodospirillales</taxon>
        <taxon>Rhodospirillaceae</taxon>
        <taxon>Pacificispira</taxon>
    </lineage>
</organism>
<dbReference type="Proteomes" id="UP000539372">
    <property type="component" value="Unassembled WGS sequence"/>
</dbReference>
<dbReference type="PANTHER" id="PTHR11839">
    <property type="entry name" value="UDP/ADP-SUGAR PYROPHOSPHATASE"/>
    <property type="match status" value="1"/>
</dbReference>
<dbReference type="EMBL" id="JABBNT010000004">
    <property type="protein sequence ID" value="NMM45737.1"/>
    <property type="molecule type" value="Genomic_DNA"/>
</dbReference>
<dbReference type="InterPro" id="IPR022927">
    <property type="entry name" value="RppH"/>
</dbReference>
<dbReference type="GO" id="GO:0008893">
    <property type="term" value="F:guanosine-3',5'-bis(diphosphate) 3'-diphosphatase activity"/>
    <property type="evidence" value="ECO:0007669"/>
    <property type="project" value="TreeGrafter"/>
</dbReference>
<comment type="function">
    <text evidence="4">Accelerates the degradation of transcripts by removing pyrophosphate from the 5'-end of triphosphorylated RNA, leading to a more labile monophosphorylated state that can stimulate subsequent ribonuclease cleavage.</text>
</comment>
<evidence type="ECO:0000313" key="7">
    <source>
        <dbReference type="Proteomes" id="UP000539372"/>
    </source>
</evidence>
<dbReference type="Pfam" id="PF00293">
    <property type="entry name" value="NUDIX"/>
    <property type="match status" value="1"/>
</dbReference>
<evidence type="ECO:0000313" key="6">
    <source>
        <dbReference type="EMBL" id="NMM45737.1"/>
    </source>
</evidence>
<reference evidence="6 7" key="1">
    <citation type="submission" date="2020-04" db="EMBL/GenBank/DDBJ databases">
        <title>Rhodospirillaceae bacterium KN72 isolated from deep sea.</title>
        <authorList>
            <person name="Zhang D.-C."/>
        </authorList>
    </citation>
    <scope>NUCLEOTIDE SEQUENCE [LARGE SCALE GENOMIC DNA]</scope>
    <source>
        <strain evidence="6 7">KN72</strain>
    </source>
</reference>
<comment type="caution">
    <text evidence="6">The sequence shown here is derived from an EMBL/GenBank/DDBJ whole genome shotgun (WGS) entry which is preliminary data.</text>
</comment>
<evidence type="ECO:0000256" key="4">
    <source>
        <dbReference type="HAMAP-Rule" id="MF_00298"/>
    </source>
</evidence>
<accession>A0A7Y0E1Y1</accession>
<dbReference type="InterPro" id="IPR015797">
    <property type="entry name" value="NUDIX_hydrolase-like_dom_sf"/>
</dbReference>
<keyword evidence="3 4" id="KW-0378">Hydrolase</keyword>
<evidence type="ECO:0000256" key="1">
    <source>
        <dbReference type="ARBA" id="ARBA00001936"/>
    </source>
</evidence>
<dbReference type="Gene3D" id="3.90.79.10">
    <property type="entry name" value="Nucleoside Triphosphate Pyrophosphohydrolase"/>
    <property type="match status" value="1"/>
</dbReference>
<comment type="cofactor">
    <cofactor evidence="4">
        <name>a divalent metal cation</name>
        <dbReference type="ChEBI" id="CHEBI:60240"/>
    </cofactor>
</comment>
<dbReference type="InterPro" id="IPR020476">
    <property type="entry name" value="Nudix_hydrolase"/>
</dbReference>
<dbReference type="NCBIfam" id="NF001938">
    <property type="entry name" value="PRK00714.1-5"/>
    <property type="match status" value="1"/>
</dbReference>
<dbReference type="GO" id="GO:0034432">
    <property type="term" value="F:bis(5'-adenosyl)-pentaphosphatase activity"/>
    <property type="evidence" value="ECO:0007669"/>
    <property type="project" value="TreeGrafter"/>
</dbReference>
<comment type="similarity">
    <text evidence="4">Belongs to the Nudix hydrolase family. RppH subfamily.</text>
</comment>
<sequence length="165" mass="19315">MSITDSVDPYRDDPRPYRPCVGLMVFNKDGLVFVGNRIDVPGDHWQMPQGGIDPGETPEQAAWRELREEVGTDKAEILGESRTWYPYDLPPGLSRRIWKGKYRGQTQRWFALRFLGQDTEIDLTLHQPEFSEWRWVSLTDLPDMIVPFKRPIYERVIEEFSDLVS</sequence>
<dbReference type="PANTHER" id="PTHR11839:SF22">
    <property type="entry name" value="NUDIX HYDROLASE 26, CHLOROPLASTIC"/>
    <property type="match status" value="1"/>
</dbReference>
<dbReference type="CDD" id="cd03671">
    <property type="entry name" value="NUDIX_Ap4A_hydrolase_plant_like"/>
    <property type="match status" value="1"/>
</dbReference>
<dbReference type="GO" id="GO:0006753">
    <property type="term" value="P:nucleoside phosphate metabolic process"/>
    <property type="evidence" value="ECO:0007669"/>
    <property type="project" value="TreeGrafter"/>
</dbReference>
<evidence type="ECO:0000256" key="3">
    <source>
        <dbReference type="ARBA" id="ARBA00022801"/>
    </source>
</evidence>
<dbReference type="InterPro" id="IPR000086">
    <property type="entry name" value="NUDIX_hydrolase_dom"/>
</dbReference>